<accession>A0A2T8HS29</accession>
<evidence type="ECO:0000313" key="2">
    <source>
        <dbReference type="Proteomes" id="UP000245911"/>
    </source>
</evidence>
<dbReference type="EMBL" id="QDKM01000006">
    <property type="protein sequence ID" value="PVH28240.1"/>
    <property type="molecule type" value="Genomic_DNA"/>
</dbReference>
<evidence type="ECO:0000313" key="1">
    <source>
        <dbReference type="EMBL" id="PVH28240.1"/>
    </source>
</evidence>
<comment type="caution">
    <text evidence="1">The sequence shown here is derived from an EMBL/GenBank/DDBJ whole genome shotgun (WGS) entry which is preliminary data.</text>
</comment>
<sequence length="78" mass="8681">MKMKSFKLYDAQFVVAVFSFSDGDVKVEAEVSPDGRKIFIEHAAWVETEEVAFNVVMDNLEDVLETLSVSASECLACN</sequence>
<proteinExistence type="predicted"/>
<organism evidence="1 2">
    <name type="scientific">Pararhodobacter oceanensis</name>
    <dbReference type="NCBI Taxonomy" id="2172121"/>
    <lineage>
        <taxon>Bacteria</taxon>
        <taxon>Pseudomonadati</taxon>
        <taxon>Pseudomonadota</taxon>
        <taxon>Alphaproteobacteria</taxon>
        <taxon>Rhodobacterales</taxon>
        <taxon>Paracoccaceae</taxon>
        <taxon>Pararhodobacter</taxon>
    </lineage>
</organism>
<reference evidence="1 2" key="1">
    <citation type="submission" date="2018-04" db="EMBL/GenBank/DDBJ databases">
        <title>Pararhodobacter oceanense sp. nov., isolated from marine intertidal sediment.</title>
        <authorList>
            <person name="Wang X.-L."/>
            <person name="Du Z.-J."/>
        </authorList>
    </citation>
    <scope>NUCLEOTIDE SEQUENCE [LARGE SCALE GENOMIC DNA]</scope>
    <source>
        <strain evidence="1 2">AM505</strain>
    </source>
</reference>
<gene>
    <name evidence="1" type="ORF">DDE20_14160</name>
</gene>
<dbReference type="AlphaFoldDB" id="A0A2T8HS29"/>
<keyword evidence="2" id="KW-1185">Reference proteome</keyword>
<dbReference type="RefSeq" id="WP_116559162.1">
    <property type="nucleotide sequence ID" value="NZ_QDKM01000006.1"/>
</dbReference>
<name>A0A2T8HS29_9RHOB</name>
<dbReference type="Proteomes" id="UP000245911">
    <property type="component" value="Unassembled WGS sequence"/>
</dbReference>
<protein>
    <submittedName>
        <fullName evidence="1">Uncharacterized protein</fullName>
    </submittedName>
</protein>